<name>A0AB74UAA0_9GAMM</name>
<dbReference type="EMBL" id="CP159578">
    <property type="protein sequence ID" value="XCJ78404.1"/>
    <property type="molecule type" value="Genomic_DNA"/>
</dbReference>
<proteinExistence type="predicted"/>
<organism evidence="1">
    <name type="scientific">Salinicola endophyticus</name>
    <dbReference type="NCBI Taxonomy" id="1949083"/>
    <lineage>
        <taxon>Bacteria</taxon>
        <taxon>Pseudomonadati</taxon>
        <taxon>Pseudomonadota</taxon>
        <taxon>Gammaproteobacteria</taxon>
        <taxon>Oceanospirillales</taxon>
        <taxon>Halomonadaceae</taxon>
        <taxon>Salinicola</taxon>
    </lineage>
</organism>
<sequence length="121" mass="13580">MIKRWWQSLSRDSRSHLLVAALCFAWAVSSQMQVGAADRRVVEQQASERAVAYGLWYALTQEQAKAGQFEAERNAAWAELRGVRYQLGAADARLEACNATTAMTTDEGWTGQLQLKTEKTR</sequence>
<protein>
    <submittedName>
        <fullName evidence="1">Uncharacterized protein</fullName>
    </submittedName>
</protein>
<accession>A0AB74UAA0</accession>
<reference evidence="1" key="1">
    <citation type="submission" date="2024-06" db="EMBL/GenBank/DDBJ databases">
        <title>Complete genome of Salinicola endophyticus HNIBRBA4755.</title>
        <authorList>
            <person name="Shin S.Y."/>
            <person name="Kang H."/>
            <person name="Song J."/>
        </authorList>
    </citation>
    <scope>NUCLEOTIDE SEQUENCE</scope>
    <source>
        <strain evidence="1">HNIBRBA4755</strain>
    </source>
</reference>
<dbReference type="AlphaFoldDB" id="A0AB74UAA0"/>
<gene>
    <name evidence="1" type="ORF">ABV408_13290</name>
</gene>
<dbReference type="RefSeq" id="WP_353979406.1">
    <property type="nucleotide sequence ID" value="NZ_CP159578.1"/>
</dbReference>
<evidence type="ECO:0000313" key="1">
    <source>
        <dbReference type="EMBL" id="XCJ78404.1"/>
    </source>
</evidence>